<dbReference type="InterPro" id="IPR036265">
    <property type="entry name" value="HIT-like_sf"/>
</dbReference>
<keyword evidence="6" id="KW-0862">Zinc</keyword>
<feature type="domain" description="Galactose-1-phosphate uridyl transferase C-terminal" evidence="9">
    <location>
        <begin position="151"/>
        <end position="245"/>
    </location>
</feature>
<keyword evidence="7" id="KW-0119">Carbohydrate metabolism</keyword>
<evidence type="ECO:0000256" key="7">
    <source>
        <dbReference type="ARBA" id="ARBA00023277"/>
    </source>
</evidence>
<evidence type="ECO:0000259" key="9">
    <source>
        <dbReference type="Pfam" id="PF02744"/>
    </source>
</evidence>
<dbReference type="PIRSF" id="PIRSF000808">
    <property type="entry name" value="GalT"/>
    <property type="match status" value="1"/>
</dbReference>
<dbReference type="PANTHER" id="PTHR11943:SF1">
    <property type="entry name" value="GALACTOSE-1-PHOSPHATE URIDYLYLTRANSFERASE"/>
    <property type="match status" value="1"/>
</dbReference>
<dbReference type="InterPro" id="IPR001937">
    <property type="entry name" value="GalP_UDPtransf1"/>
</dbReference>
<dbReference type="GO" id="GO:0033499">
    <property type="term" value="P:galactose catabolic process via UDP-galactose, Leloir pathway"/>
    <property type="evidence" value="ECO:0007669"/>
    <property type="project" value="TreeGrafter"/>
</dbReference>
<feature type="domain" description="Galactose-1-phosphate uridyl transferase N-terminal" evidence="8">
    <location>
        <begin position="58"/>
        <end position="134"/>
    </location>
</feature>
<accession>A0A6J6MCE8</accession>
<evidence type="ECO:0000259" key="8">
    <source>
        <dbReference type="Pfam" id="PF01087"/>
    </source>
</evidence>
<dbReference type="GO" id="GO:0008270">
    <property type="term" value="F:zinc ion binding"/>
    <property type="evidence" value="ECO:0007669"/>
    <property type="project" value="InterPro"/>
</dbReference>
<dbReference type="GO" id="GO:0005737">
    <property type="term" value="C:cytoplasm"/>
    <property type="evidence" value="ECO:0007669"/>
    <property type="project" value="TreeGrafter"/>
</dbReference>
<dbReference type="Gene3D" id="3.30.428.10">
    <property type="entry name" value="HIT-like"/>
    <property type="match status" value="2"/>
</dbReference>
<evidence type="ECO:0000256" key="6">
    <source>
        <dbReference type="ARBA" id="ARBA00022833"/>
    </source>
</evidence>
<dbReference type="GO" id="GO:0008108">
    <property type="term" value="F:UDP-glucose:hexose-1-phosphate uridylyltransferase activity"/>
    <property type="evidence" value="ECO:0007669"/>
    <property type="project" value="InterPro"/>
</dbReference>
<proteinExistence type="inferred from homology"/>
<keyword evidence="4" id="KW-0548">Nucleotidyltransferase</keyword>
<dbReference type="PANTHER" id="PTHR11943">
    <property type="entry name" value="GALACTOSE-1-PHOSPHATE URIDYLYLTRANSFERASE"/>
    <property type="match status" value="1"/>
</dbReference>
<evidence type="ECO:0000313" key="10">
    <source>
        <dbReference type="EMBL" id="CAB4670425.1"/>
    </source>
</evidence>
<dbReference type="InterPro" id="IPR005850">
    <property type="entry name" value="GalP_Utransf_C"/>
</dbReference>
<evidence type="ECO:0000256" key="3">
    <source>
        <dbReference type="ARBA" id="ARBA00022679"/>
    </source>
</evidence>
<keyword evidence="3" id="KW-0808">Transferase</keyword>
<protein>
    <submittedName>
        <fullName evidence="10">Unannotated protein</fullName>
    </submittedName>
</protein>
<name>A0A6J6MCE8_9ZZZZ</name>
<dbReference type="SUPFAM" id="SSF54197">
    <property type="entry name" value="HIT-like"/>
    <property type="match status" value="2"/>
</dbReference>
<reference evidence="10" key="1">
    <citation type="submission" date="2020-05" db="EMBL/GenBank/DDBJ databases">
        <authorList>
            <person name="Chiriac C."/>
            <person name="Salcher M."/>
            <person name="Ghai R."/>
            <person name="Kavagutti S V."/>
        </authorList>
    </citation>
    <scope>NUCLEOTIDE SEQUENCE</scope>
</reference>
<comment type="similarity">
    <text evidence="2">Belongs to the galactose-1-phosphate uridylyltransferase type 1 family.</text>
</comment>
<organism evidence="10">
    <name type="scientific">freshwater metagenome</name>
    <dbReference type="NCBI Taxonomy" id="449393"/>
    <lineage>
        <taxon>unclassified sequences</taxon>
        <taxon>metagenomes</taxon>
        <taxon>ecological metagenomes</taxon>
    </lineage>
</organism>
<dbReference type="Pfam" id="PF02744">
    <property type="entry name" value="GalP_UDP_tr_C"/>
    <property type="match status" value="1"/>
</dbReference>
<comment type="cofactor">
    <cofactor evidence="1">
        <name>Zn(2+)</name>
        <dbReference type="ChEBI" id="CHEBI:29105"/>
    </cofactor>
</comment>
<dbReference type="InterPro" id="IPR005849">
    <property type="entry name" value="GalP_Utransf_N"/>
</dbReference>
<evidence type="ECO:0000256" key="5">
    <source>
        <dbReference type="ARBA" id="ARBA00022723"/>
    </source>
</evidence>
<sequence>MTREFRFDPFTETSVHIVADRQNRPNLPSSGCPFCVGGLEAPENYSVHTFPNRWPALEAGYCEVVLYSPQHDARLSTLSTENIAELVDVWAQRTTALQALPNGECVVIFENNGAEIGATIPHPHGQIYAFDHVPQRVAAQLKNNWFPDADPGDRLILERDGWRVWAEYAAVHPVTIRLAPINRVADLPSLAPELRQSLAPVLHEVFSALDNLFEDLPPYMMWWNQAPRSHAEWPDAWLNMEIISPWRANGVPRYIAGVEVATGEYFNPVDPADVARRLRDAMN</sequence>
<dbReference type="AlphaFoldDB" id="A0A6J6MCE8"/>
<dbReference type="Pfam" id="PF01087">
    <property type="entry name" value="GalP_UDP_transf"/>
    <property type="match status" value="1"/>
</dbReference>
<dbReference type="EMBL" id="CAEZWV010000012">
    <property type="protein sequence ID" value="CAB4670425.1"/>
    <property type="molecule type" value="Genomic_DNA"/>
</dbReference>
<keyword evidence="5" id="KW-0479">Metal-binding</keyword>
<evidence type="ECO:0000256" key="1">
    <source>
        <dbReference type="ARBA" id="ARBA00001947"/>
    </source>
</evidence>
<evidence type="ECO:0000256" key="2">
    <source>
        <dbReference type="ARBA" id="ARBA00010951"/>
    </source>
</evidence>
<evidence type="ECO:0000256" key="4">
    <source>
        <dbReference type="ARBA" id="ARBA00022695"/>
    </source>
</evidence>
<gene>
    <name evidence="10" type="ORF">UFOPK2295_00766</name>
</gene>